<dbReference type="OrthoDB" id="10338218at2759"/>
<reference evidence="1 2" key="1">
    <citation type="journal article" date="2019" name="BMC Genomics">
        <title>New insights from Opisthorchis felineus genome: update on genomics of the epidemiologically important liver flukes.</title>
        <authorList>
            <person name="Ershov N.I."/>
            <person name="Mordvinov V.A."/>
            <person name="Prokhortchouk E.B."/>
            <person name="Pakharukova M.Y."/>
            <person name="Gunbin K.V."/>
            <person name="Ustyantsev K."/>
            <person name="Genaev M.A."/>
            <person name="Blinov A.G."/>
            <person name="Mazur A."/>
            <person name="Boulygina E."/>
            <person name="Tsygankova S."/>
            <person name="Khrameeva E."/>
            <person name="Chekanov N."/>
            <person name="Fan G."/>
            <person name="Xiao A."/>
            <person name="Zhang H."/>
            <person name="Xu X."/>
            <person name="Yang H."/>
            <person name="Solovyev V."/>
            <person name="Lee S.M."/>
            <person name="Liu X."/>
            <person name="Afonnikov D.A."/>
            <person name="Skryabin K.G."/>
        </authorList>
    </citation>
    <scope>NUCLEOTIDE SEQUENCE [LARGE SCALE GENOMIC DNA]</scope>
    <source>
        <strain evidence="1">AK-0245</strain>
        <tissue evidence="1">Whole organism</tissue>
    </source>
</reference>
<gene>
    <name evidence="1" type="ORF">CRM22_005719</name>
</gene>
<accession>A0A4S2LPT2</accession>
<proteinExistence type="predicted"/>
<evidence type="ECO:0000313" key="1">
    <source>
        <dbReference type="EMBL" id="TGZ65753.1"/>
    </source>
</evidence>
<protein>
    <submittedName>
        <fullName evidence="1">Uncharacterized protein</fullName>
    </submittedName>
</protein>
<dbReference type="EMBL" id="SJOL01006478">
    <property type="protein sequence ID" value="TGZ65753.1"/>
    <property type="molecule type" value="Genomic_DNA"/>
</dbReference>
<keyword evidence="2" id="KW-1185">Reference proteome</keyword>
<evidence type="ECO:0000313" key="2">
    <source>
        <dbReference type="Proteomes" id="UP000308267"/>
    </source>
</evidence>
<dbReference type="Proteomes" id="UP000308267">
    <property type="component" value="Unassembled WGS sequence"/>
</dbReference>
<name>A0A4S2LPT2_OPIFE</name>
<comment type="caution">
    <text evidence="1">The sequence shown here is derived from an EMBL/GenBank/DDBJ whole genome shotgun (WGS) entry which is preliminary data.</text>
</comment>
<organism evidence="1 2">
    <name type="scientific">Opisthorchis felineus</name>
    <dbReference type="NCBI Taxonomy" id="147828"/>
    <lineage>
        <taxon>Eukaryota</taxon>
        <taxon>Metazoa</taxon>
        <taxon>Spiralia</taxon>
        <taxon>Lophotrochozoa</taxon>
        <taxon>Platyhelminthes</taxon>
        <taxon>Trematoda</taxon>
        <taxon>Digenea</taxon>
        <taxon>Opisthorchiida</taxon>
        <taxon>Opisthorchiata</taxon>
        <taxon>Opisthorchiidae</taxon>
        <taxon>Opisthorchis</taxon>
    </lineage>
</organism>
<dbReference type="AlphaFoldDB" id="A0A4S2LPT2"/>
<sequence>MAHELLNEEEVWYSQYFQGCHKLERMTELPSLVARLSFQYEGLGGASPSESCFEEHARKLKQLIQRLFNRNSLVSPVFITQVANLPKHLELNDSSWYELHRMHPLKYNPSCFDLKWSVLPSHIGHCLISETERHLLVVTLTGNVMDPIRWSSTQQRNTQHYSELRAYLSTSLSKTLQNMNLLRSALTMDPMRLQMQEQMSALECDVKLTFDLFTLGAELKIRDETAILSTVTTLLGTPEKMDQAFNFRVTEMLTEFAKAASGIPLLPQRPETSAKLNQVELYVPKIPPLKLPRGMPGPKVCYQTGPVLSDLVRERSGPPDLTEKIFWCLRTGTGRISFGYRTIDAVVNIKSKTPIDAADPGGASTYAESYRSSVDMLVRALEELKIRHFVWYLMPVNFKFPSPTWKISFDYLSLTKSFKLKKKILIQGKLKDVLQTLAKTEGLDYTLEVLDTFEKFTRDMCGVPLVMPKCDGEYCFELTSHSGFLVYLNYHPQYEGMKLLPGASAKVAQLCKEVPKMLSEQPFWFGNSFVSCARARDIGSYSLLVRFQLSAENFGPMNVDEQCLVKVREQLTAILNAEPANEKYKTFTLKPIPPLLSSTVDPSWITRHQDTPFLTNPICFKKNEIGVRELRLDIQTAITLTQANATDIASIKTHLDQHISGMGFPTTISPLQTEIGAFEMSGNEFTGHYNIIFEASVLDKQTFDGILAKISQQSTRIQVSLYRGTVFKFEPAVHKIVAWVEKQVPASGAEPTVQRSYSYSDATEFINSVEASVGRLGLEESLLTLRFDECVGDSSFICKGRLIFDLFRLGLSLKTSDHSGTVRVLTELVKSQENLHVADRFTLKGVAHDFSSITSTGQMSFFELRIE</sequence>